<evidence type="ECO:0000256" key="2">
    <source>
        <dbReference type="ARBA" id="ARBA00022679"/>
    </source>
</evidence>
<dbReference type="InterPro" id="IPR032319">
    <property type="entry name" value="CLP1_P"/>
</dbReference>
<evidence type="ECO:0000256" key="4">
    <source>
        <dbReference type="ARBA" id="ARBA00022777"/>
    </source>
</evidence>
<feature type="region of interest" description="Disordered" evidence="6">
    <location>
        <begin position="506"/>
        <end position="653"/>
    </location>
</feature>
<comment type="similarity">
    <text evidence="1">Belongs to the Clp1 family. NOL9/GRC3 subfamily.</text>
</comment>
<dbReference type="GO" id="GO:0000448">
    <property type="term" value="P:cleavage in ITS2 between 5.8S rRNA and LSU-rRNA of tricistronic rRNA transcript (SSU-rRNA, 5.8S rRNA, LSU-rRNA)"/>
    <property type="evidence" value="ECO:0007669"/>
    <property type="project" value="TreeGrafter"/>
</dbReference>
<evidence type="ECO:0000256" key="3">
    <source>
        <dbReference type="ARBA" id="ARBA00022741"/>
    </source>
</evidence>
<evidence type="ECO:0000259" key="7">
    <source>
        <dbReference type="Pfam" id="PF16575"/>
    </source>
</evidence>
<feature type="compositionally biased region" description="Basic and acidic residues" evidence="6">
    <location>
        <begin position="2043"/>
        <end position="2077"/>
    </location>
</feature>
<feature type="region of interest" description="Disordered" evidence="6">
    <location>
        <begin position="2037"/>
        <end position="2114"/>
    </location>
</feature>
<evidence type="ECO:0000256" key="1">
    <source>
        <dbReference type="ARBA" id="ARBA00011003"/>
    </source>
</evidence>
<evidence type="ECO:0000256" key="6">
    <source>
        <dbReference type="SAM" id="MobiDB-lite"/>
    </source>
</evidence>
<feature type="region of interest" description="Disordered" evidence="6">
    <location>
        <begin position="304"/>
        <end position="357"/>
    </location>
</feature>
<accession>A0A2C6KUX5</accession>
<dbReference type="Pfam" id="PF16575">
    <property type="entry name" value="CLP1_P"/>
    <property type="match status" value="1"/>
</dbReference>
<dbReference type="EMBL" id="MIGC01003140">
    <property type="protein sequence ID" value="PHJ19883.1"/>
    <property type="molecule type" value="Genomic_DNA"/>
</dbReference>
<evidence type="ECO:0000256" key="5">
    <source>
        <dbReference type="ARBA" id="ARBA00022840"/>
    </source>
</evidence>
<keyword evidence="4" id="KW-0418">Kinase</keyword>
<feature type="compositionally biased region" description="Acidic residues" evidence="6">
    <location>
        <begin position="1335"/>
        <end position="1344"/>
    </location>
</feature>
<feature type="compositionally biased region" description="Basic and acidic residues" evidence="6">
    <location>
        <begin position="1173"/>
        <end position="1188"/>
    </location>
</feature>
<evidence type="ECO:0000313" key="9">
    <source>
        <dbReference type="Proteomes" id="UP000221165"/>
    </source>
</evidence>
<feature type="domain" description="Clp1 P-loop" evidence="7">
    <location>
        <begin position="165"/>
        <end position="218"/>
    </location>
</feature>
<name>A0A2C6KUX5_9APIC</name>
<dbReference type="Gene3D" id="3.40.50.300">
    <property type="entry name" value="P-loop containing nucleotide triphosphate hydrolases"/>
    <property type="match status" value="1"/>
</dbReference>
<organism evidence="8 9">
    <name type="scientific">Cystoisospora suis</name>
    <dbReference type="NCBI Taxonomy" id="483139"/>
    <lineage>
        <taxon>Eukaryota</taxon>
        <taxon>Sar</taxon>
        <taxon>Alveolata</taxon>
        <taxon>Apicomplexa</taxon>
        <taxon>Conoidasida</taxon>
        <taxon>Coccidia</taxon>
        <taxon>Eucoccidiorida</taxon>
        <taxon>Eimeriorina</taxon>
        <taxon>Sarcocystidae</taxon>
        <taxon>Cystoisospora</taxon>
    </lineage>
</organism>
<feature type="region of interest" description="Disordered" evidence="6">
    <location>
        <begin position="433"/>
        <end position="475"/>
    </location>
</feature>
<feature type="compositionally biased region" description="Polar residues" evidence="6">
    <location>
        <begin position="644"/>
        <end position="653"/>
    </location>
</feature>
<feature type="compositionally biased region" description="Basic and acidic residues" evidence="6">
    <location>
        <begin position="1151"/>
        <end position="1166"/>
    </location>
</feature>
<dbReference type="PANTHER" id="PTHR12755:SF3">
    <property type="entry name" value="POLYNUCLEOTIDE 5'-HYDROXYL-KINASE NOL9"/>
    <property type="match status" value="1"/>
</dbReference>
<feature type="region of interest" description="Disordered" evidence="6">
    <location>
        <begin position="1320"/>
        <end position="1405"/>
    </location>
</feature>
<feature type="compositionally biased region" description="Basic and acidic residues" evidence="6">
    <location>
        <begin position="311"/>
        <end position="327"/>
    </location>
</feature>
<dbReference type="OrthoDB" id="332373at2759"/>
<dbReference type="GO" id="GO:0005524">
    <property type="term" value="F:ATP binding"/>
    <property type="evidence" value="ECO:0007669"/>
    <property type="project" value="UniProtKB-KW"/>
</dbReference>
<feature type="compositionally biased region" description="Low complexity" evidence="6">
    <location>
        <begin position="578"/>
        <end position="587"/>
    </location>
</feature>
<protein>
    <submittedName>
        <fullName evidence="8">Molybdopterin guanine dinucleotide synthesis protein b</fullName>
    </submittedName>
</protein>
<feature type="non-terminal residue" evidence="8">
    <location>
        <position position="1"/>
    </location>
</feature>
<keyword evidence="3" id="KW-0547">Nucleotide-binding</keyword>
<evidence type="ECO:0000313" key="8">
    <source>
        <dbReference type="EMBL" id="PHJ19883.1"/>
    </source>
</evidence>
<keyword evidence="9" id="KW-1185">Reference proteome</keyword>
<comment type="caution">
    <text evidence="8">The sequence shown here is derived from an EMBL/GenBank/DDBJ whole genome shotgun (WGS) entry which is preliminary data.</text>
</comment>
<dbReference type="InterPro" id="IPR045116">
    <property type="entry name" value="Clp1/Grc3"/>
</dbReference>
<dbReference type="InterPro" id="IPR027417">
    <property type="entry name" value="P-loop_NTPase"/>
</dbReference>
<reference evidence="8 9" key="1">
    <citation type="journal article" date="2017" name="Int. J. Parasitol.">
        <title>The genome of the protozoan parasite Cystoisospora suis and a reverse vaccinology approach to identify vaccine candidates.</title>
        <authorList>
            <person name="Palmieri N."/>
            <person name="Shrestha A."/>
            <person name="Ruttkowski B."/>
            <person name="Beck T."/>
            <person name="Vogl C."/>
            <person name="Tomley F."/>
            <person name="Blake D.P."/>
            <person name="Joachim A."/>
        </authorList>
    </citation>
    <scope>NUCLEOTIDE SEQUENCE [LARGE SCALE GENOMIC DNA]</scope>
    <source>
        <strain evidence="8 9">Wien I</strain>
    </source>
</reference>
<feature type="region of interest" description="Disordered" evidence="6">
    <location>
        <begin position="1133"/>
        <end position="1201"/>
    </location>
</feature>
<feature type="compositionally biased region" description="Basic and acidic residues" evidence="6">
    <location>
        <begin position="1368"/>
        <end position="1391"/>
    </location>
</feature>
<feature type="region of interest" description="Disordered" evidence="6">
    <location>
        <begin position="934"/>
        <end position="977"/>
    </location>
</feature>
<sequence>LYRSFSTSQWADSGIEATAQNPALRRLLQVDERLLPEATASSAIRGLLSRYPPAKYPVVICFAEQRSHFGRTSIHHAVEPPAHAVLYRPLEFIPPVWRYVAQQLIRLFVKFSRRTRRASFICAPAALCPGCSYEQTARQKDRKDEKVWRRCHGSRRRWPAVVLWGGKGVGKTTFCCFLLNTLLNFFPKVAFLEADVGQPTFTLPGCVSLLEVTEPVLTPPHSLVDTFKHLTDLRHTPQSEGKRTASGSCSLPEQGRLVENIFFGDVSPKHAPYFYIRCISRCASLYSSRVPGILLELKQQLQHKARKHRDQKRDSIDREDHDNHIRSSSDVSISMKRKQPSPPPQQQRAAEEQEKLEEHISRRLNITERQSLPPLSGVSVHRNETTGCSTIIPLIVNTAGWTEGLGGQLLEAVGRLVRAAAVVRIVDEAKGEGTKDVMRNPTQDQNRSKDSRPSDSSSMLFPNKRITEKDKLPQSTMMMHGRTEEGMFIHPSVSQKTYSSVISFRTQGGYKETEETDNETGRGDSSGGYEESLQQPVLSSDARDDGTRQFQVEGRVKEENGREASLYTSGENTKEEQPVAAVNVPANRALTAGRHETAGRSDPQSRAPCPGGYGKSLPHEGEGASNISRTGITDLRLQRDQKPASGTTRSSYCGSVNAEDVRTAGTLQDCVMSSACLHGQPPITWSSESSDEDTYEVVKKESHEKEREKVKTSEDVSKVKCLDNAQRPLEYQAGETRGATVIPANFARRVLENCALGNTNASRSSALLLLQVFPLTCLLSTASRSSEMTRRRFASVFAAHLQNVGSKMFPSFFSHHVLLHSPFSPTDVRPGSSWSSATVASSSDPLYQNRIDSTQLTPCRFRHRGVVSRRRRTRAPIIENDATSDTSSDVSQYVSSMASDSDAYGITAPQNRHVSCTNCGRRFVVAGGGSLADWPTGEGGLSGETSHSSRSVSKRTPSRNREDDVDTSACNFTEESRQSRKHRRRVCLYRLMQSKEEPVPSSNALHAHSTSVSLFSPGSTGCNCGVHIFRIPSFKQQLAYMHEVASEKTSRVAVPFPLPPPVDLFRLSGDSCRVGMENHETGSKGFLSVKDQLCKEFIEAPPSASSPSSLPFPSRRRLRQVYDEFVTDTSEDDESVCCSSTSQGAPQADLSTREKSRQASDCRETSRQGVNKGRVEQVDRSSDEKHDEMTEESEPSGEDVFLRKEDSKPLAARHLGVDKRGVEIASAALPCLHNTDDPGSATNPIEAPPSSEDLLTEGIVSDSGVIAKPNTSVKETYADCAKVLEKACYLREEAGSKEGDSYGQKNVTFSLDEQFLSCGVSSSSRQSGELREEGPDSQEISEEEAGSKGGASSVFGPSEDSLSQSGETRSRNEEFLGGGARKDDRLEEQTTRCRQHGLYSNVSPYGEDSMEEDVLHEANQKFRITSLSVKENDTVVVGHWSSSHRRPMPSPFQIRAANEGKMAAPPKVGVTCGQGWSSSCSSPLTQAPHVRSSACHPLPLPYTFISCTACSSLPRGFSQTVSEGRHPSPAELRWLRLLSHFVTAARAARGLPAVSWECVFSPCGYSTWNELESSSFLGVREQCPDGPEEFGSRDLADRQRWSPRSDCHFFLGGKHGANVPDVSSPLNADKRPADSQVIEDRLVERNKRCRGDLVSHERSMRSCESIRGRTGMHVMTESASSFSSPTDVGFLDGKLNDSEKGSEKDARRHTMSCSILGVSHEEGPGNSLFAGVDKGEARLESLRRDRGGLALMRPRRRFARLSLSKVRLSMRGELLGAEGGICGTEYHTRSYLGAKILSILPTSTVALAIDGQSPLPRRVNAPPRRGVHASTDLTTLHKSWLEVGKPRFSKKVVIELVEATEWQTCVCYAVVLRVDPSTSTILCLLGGGVSDTVLKKVNVLVVGQNLNFRSCPPLGTHSSKQPPACVREAIWRRARLSCTLPPFYVFPFKIAPSLSQRPRVSVSLRSWGSLETKDKPETSAFERACQFVAAAQLTAAPLDGVCCSSRALFRGTELLDLGNTGKSSRLIFGPKSLLNAPSVSPRCKPEQKGERKKPGEPSETCGDKSHSDGNQVKKCDAHANALTSKRERSEQSPEIVLNSRRAKRRRAARCAQKG</sequence>
<dbReference type="VEuPathDB" id="ToxoDB:CSUI_006284"/>
<gene>
    <name evidence="8" type="ORF">CSUI_006284</name>
</gene>
<dbReference type="Proteomes" id="UP000221165">
    <property type="component" value="Unassembled WGS sequence"/>
</dbReference>
<keyword evidence="2" id="KW-0808">Transferase</keyword>
<dbReference type="GO" id="GO:0005634">
    <property type="term" value="C:nucleus"/>
    <property type="evidence" value="ECO:0007669"/>
    <property type="project" value="TreeGrafter"/>
</dbReference>
<proteinExistence type="inferred from homology"/>
<dbReference type="GeneID" id="94429659"/>
<dbReference type="PANTHER" id="PTHR12755">
    <property type="entry name" value="CLEAVAGE/POLYADENYLATION FACTOR IA SUBUNIT CLP1P"/>
    <property type="match status" value="1"/>
</dbReference>
<keyword evidence="5" id="KW-0067">ATP-binding</keyword>
<dbReference type="RefSeq" id="XP_067921575.1">
    <property type="nucleotide sequence ID" value="XM_068066448.1"/>
</dbReference>
<dbReference type="GO" id="GO:0051731">
    <property type="term" value="F:polynucleotide 5'-hydroxyl-kinase activity"/>
    <property type="evidence" value="ECO:0007669"/>
    <property type="project" value="InterPro"/>
</dbReference>